<evidence type="ECO:0000313" key="5">
    <source>
        <dbReference type="Proteomes" id="UP000215914"/>
    </source>
</evidence>
<reference evidence="3" key="3">
    <citation type="submission" date="2020-06" db="EMBL/GenBank/DDBJ databases">
        <title>Helianthus annuus Genome sequencing and assembly Release 2.</title>
        <authorList>
            <person name="Gouzy J."/>
            <person name="Langlade N."/>
            <person name="Munos S."/>
        </authorList>
    </citation>
    <scope>NUCLEOTIDE SEQUENCE</scope>
    <source>
        <tissue evidence="3">Leaves</tissue>
    </source>
</reference>
<keyword evidence="5" id="KW-1185">Reference proteome</keyword>
<accession>A0A251TUH6</accession>
<keyword evidence="2 4" id="KW-0808">Transferase</keyword>
<dbReference type="FunCoup" id="A0A251TUH6">
    <property type="interactions" value="280"/>
</dbReference>
<dbReference type="FunFam" id="3.40.50.2000:FF:000120">
    <property type="entry name" value="UDP-glycosyltransferase 76C1"/>
    <property type="match status" value="1"/>
</dbReference>
<dbReference type="InParanoid" id="A0A251TUH6"/>
<dbReference type="OrthoDB" id="5835829at2759"/>
<evidence type="ECO:0000313" key="4">
    <source>
        <dbReference type="EMBL" id="OTG14216.1"/>
    </source>
</evidence>
<reference evidence="4" key="2">
    <citation type="submission" date="2017-02" db="EMBL/GenBank/DDBJ databases">
        <title>Sunflower complete genome.</title>
        <authorList>
            <person name="Langlade N."/>
            <person name="Munos S."/>
        </authorList>
    </citation>
    <scope>NUCLEOTIDE SEQUENCE [LARGE SCALE GENOMIC DNA]</scope>
    <source>
        <tissue evidence="4">Leaves</tissue>
    </source>
</reference>
<dbReference type="Gene3D" id="3.40.50.2000">
    <property type="entry name" value="Glycogen Phosphorylase B"/>
    <property type="match status" value="2"/>
</dbReference>
<dbReference type="FunFam" id="3.40.50.2000:FF:000040">
    <property type="entry name" value="UDP-glycosyltransferase 76C1"/>
    <property type="match status" value="1"/>
</dbReference>
<dbReference type="Gramene" id="mRNA:HanXRQr2_Chr09g0381881">
    <property type="protein sequence ID" value="mRNA:HanXRQr2_Chr09g0381881"/>
    <property type="gene ID" value="HanXRQr2_Chr09g0381881"/>
</dbReference>
<dbReference type="InterPro" id="IPR002213">
    <property type="entry name" value="UDP_glucos_trans"/>
</dbReference>
<evidence type="ECO:0000256" key="1">
    <source>
        <dbReference type="ARBA" id="ARBA00009995"/>
    </source>
</evidence>
<name>A0A251TUH6_HELAN</name>
<protein>
    <submittedName>
        <fullName evidence="3">Cytokinin 7-beta-glucosyltransferase</fullName>
        <ecNumber evidence="3">2.4.1.118</ecNumber>
    </submittedName>
    <submittedName>
        <fullName evidence="4">Putative UDP-glucuronosyl/UDP-glucosyltransferase</fullName>
    </submittedName>
</protein>
<dbReference type="SUPFAM" id="SSF53756">
    <property type="entry name" value="UDP-Glycosyltransferase/glycogen phosphorylase"/>
    <property type="match status" value="1"/>
</dbReference>
<proteinExistence type="inferred from homology"/>
<dbReference type="GO" id="GO:0080043">
    <property type="term" value="F:quercetin 3-O-glucosyltransferase activity"/>
    <property type="evidence" value="ECO:0000318"/>
    <property type="project" value="GO_Central"/>
</dbReference>
<dbReference type="PANTHER" id="PTHR11926">
    <property type="entry name" value="GLUCOSYL/GLUCURONOSYL TRANSFERASES"/>
    <property type="match status" value="1"/>
</dbReference>
<evidence type="ECO:0000256" key="2">
    <source>
        <dbReference type="ARBA" id="ARBA00022679"/>
    </source>
</evidence>
<sequence>MDITTTTGATIPTPSLATSSRRRLVLLPYPLQGHINPMLQLASILHSKGFSITILHTRFNAPDPTNHPHFNFMPIPGVAEENLPVSGTDNLIRLMRYLNDEGLGPIRGCLEKLLSEDAGVASLITDAQWFAVQTIADGLELPRIVNWTTSVSAFLSFSAVPILRQMGYFRRLSDDMKSEALVTGLEPLKVRDVSRFLTSDPEGAGELMELLVQGMKPAQAIIWNTFKELEELQLPNLTRGFPNRHFMIGPFHKYFPALSSSLLTQDKTCMSWLDKQEPNSVLYVSFGSLAGVEESEFLEIAWGLANSKQSFLWVVRPRSVKGSEWLEALPNGFLERIVKERGYIVKWAPQLEVLAHRSIGGFWTHNGWNSTLESICEGVPMICSPSFADQLPIARNVSDVWKIGVELKNGFERAEIESAIKTLMVDKKGLEMRDRIMNLKEKVNLCLKKGGSSYSSLEDLASYILSS</sequence>
<dbReference type="PANTHER" id="PTHR11926:SF1561">
    <property type="entry name" value="CYTOKININ 7-BETA-GLUCOSYLTRANSFERASE"/>
    <property type="match status" value="1"/>
</dbReference>
<gene>
    <name evidence="4" type="ORF">HannXRQ_Chr09g0246911</name>
    <name evidence="3" type="ORF">HanXRQr2_Chr09g0381881</name>
</gene>
<dbReference type="EC" id="2.4.1.118" evidence="3"/>
<dbReference type="GO" id="GO:0005737">
    <property type="term" value="C:cytoplasm"/>
    <property type="evidence" value="ECO:0000318"/>
    <property type="project" value="GO_Central"/>
</dbReference>
<dbReference type="Proteomes" id="UP000215914">
    <property type="component" value="Chromosome 9"/>
</dbReference>
<organism evidence="4 5">
    <name type="scientific">Helianthus annuus</name>
    <name type="common">Common sunflower</name>
    <dbReference type="NCBI Taxonomy" id="4232"/>
    <lineage>
        <taxon>Eukaryota</taxon>
        <taxon>Viridiplantae</taxon>
        <taxon>Streptophyta</taxon>
        <taxon>Embryophyta</taxon>
        <taxon>Tracheophyta</taxon>
        <taxon>Spermatophyta</taxon>
        <taxon>Magnoliopsida</taxon>
        <taxon>eudicotyledons</taxon>
        <taxon>Gunneridae</taxon>
        <taxon>Pentapetalae</taxon>
        <taxon>asterids</taxon>
        <taxon>campanulids</taxon>
        <taxon>Asterales</taxon>
        <taxon>Asteraceae</taxon>
        <taxon>Asteroideae</taxon>
        <taxon>Heliantheae alliance</taxon>
        <taxon>Heliantheae</taxon>
        <taxon>Helianthus</taxon>
    </lineage>
</organism>
<comment type="similarity">
    <text evidence="1">Belongs to the UDP-glycosyltransferase family.</text>
</comment>
<dbReference type="CDD" id="cd03784">
    <property type="entry name" value="GT1_Gtf-like"/>
    <property type="match status" value="1"/>
</dbReference>
<dbReference type="GO" id="GO:0047807">
    <property type="term" value="F:cytokinin 7-beta-glucosyltransferase activity"/>
    <property type="evidence" value="ECO:0007669"/>
    <property type="project" value="UniProtKB-EC"/>
</dbReference>
<dbReference type="AlphaFoldDB" id="A0A251TUH6"/>
<dbReference type="GO" id="GO:0080044">
    <property type="term" value="F:quercetin 7-O-glucosyltransferase activity"/>
    <property type="evidence" value="ECO:0000318"/>
    <property type="project" value="GO_Central"/>
</dbReference>
<evidence type="ECO:0000313" key="3">
    <source>
        <dbReference type="EMBL" id="KAF5790328.1"/>
    </source>
</evidence>
<dbReference type="Pfam" id="PF00201">
    <property type="entry name" value="UDPGT"/>
    <property type="match status" value="1"/>
</dbReference>
<dbReference type="OMA" id="ICLPCLW"/>
<reference evidence="3 5" key="1">
    <citation type="journal article" date="2017" name="Nature">
        <title>The sunflower genome provides insights into oil metabolism, flowering and Asterid evolution.</title>
        <authorList>
            <person name="Badouin H."/>
            <person name="Gouzy J."/>
            <person name="Grassa C.J."/>
            <person name="Murat F."/>
            <person name="Staton S.E."/>
            <person name="Cottret L."/>
            <person name="Lelandais-Briere C."/>
            <person name="Owens G.L."/>
            <person name="Carrere S."/>
            <person name="Mayjonade B."/>
            <person name="Legrand L."/>
            <person name="Gill N."/>
            <person name="Kane N.C."/>
            <person name="Bowers J.E."/>
            <person name="Hubner S."/>
            <person name="Bellec A."/>
            <person name="Berard A."/>
            <person name="Berges H."/>
            <person name="Blanchet N."/>
            <person name="Boniface M.C."/>
            <person name="Brunel D."/>
            <person name="Catrice O."/>
            <person name="Chaidir N."/>
            <person name="Claudel C."/>
            <person name="Donnadieu C."/>
            <person name="Faraut T."/>
            <person name="Fievet G."/>
            <person name="Helmstetter N."/>
            <person name="King M."/>
            <person name="Knapp S.J."/>
            <person name="Lai Z."/>
            <person name="Le Paslier M.C."/>
            <person name="Lippi Y."/>
            <person name="Lorenzon L."/>
            <person name="Mandel J.R."/>
            <person name="Marage G."/>
            <person name="Marchand G."/>
            <person name="Marquand E."/>
            <person name="Bret-Mestries E."/>
            <person name="Morien E."/>
            <person name="Nambeesan S."/>
            <person name="Nguyen T."/>
            <person name="Pegot-Espagnet P."/>
            <person name="Pouilly N."/>
            <person name="Raftis F."/>
            <person name="Sallet E."/>
            <person name="Schiex T."/>
            <person name="Thomas J."/>
            <person name="Vandecasteele C."/>
            <person name="Vares D."/>
            <person name="Vear F."/>
            <person name="Vautrin S."/>
            <person name="Crespi M."/>
            <person name="Mangin B."/>
            <person name="Burke J.M."/>
            <person name="Salse J."/>
            <person name="Munos S."/>
            <person name="Vincourt P."/>
            <person name="Rieseberg L.H."/>
            <person name="Langlade N.B."/>
        </authorList>
    </citation>
    <scope>NUCLEOTIDE SEQUENCE [LARGE SCALE GENOMIC DNA]</scope>
    <source>
        <strain evidence="5">cv. SF193</strain>
        <tissue evidence="3">Leaves</tissue>
    </source>
</reference>
<keyword evidence="3" id="KW-0328">Glycosyltransferase</keyword>
<dbReference type="EMBL" id="CM007898">
    <property type="protein sequence ID" value="OTG14216.1"/>
    <property type="molecule type" value="Genomic_DNA"/>
</dbReference>
<dbReference type="EMBL" id="MNCJ02000324">
    <property type="protein sequence ID" value="KAF5790328.1"/>
    <property type="molecule type" value="Genomic_DNA"/>
</dbReference>